<dbReference type="AlphaFoldDB" id="C3XQN8"/>
<feature type="domain" description="C2H2-type" evidence="11">
    <location>
        <begin position="271"/>
        <end position="293"/>
    </location>
</feature>
<keyword evidence="9" id="KW-0539">Nucleus</keyword>
<evidence type="ECO:0000256" key="4">
    <source>
        <dbReference type="ARBA" id="ARBA00022771"/>
    </source>
</evidence>
<feature type="non-terminal residue" evidence="12">
    <location>
        <position position="1"/>
    </location>
</feature>
<dbReference type="FunFam" id="3.30.160.60:FF:001557">
    <property type="entry name" value="Transcription factor E4F1"/>
    <property type="match status" value="1"/>
</dbReference>
<name>C3XQN8_BRAFL</name>
<dbReference type="PANTHER" id="PTHR47772">
    <property type="entry name" value="ZINC FINGER PROTEIN 200"/>
    <property type="match status" value="1"/>
</dbReference>
<comment type="subcellular location">
    <subcellularLocation>
        <location evidence="1">Nucleus</location>
    </subcellularLocation>
</comment>
<protein>
    <recommendedName>
        <fullName evidence="11">C2H2-type domain-containing protein</fullName>
    </recommendedName>
</protein>
<dbReference type="Pfam" id="PF00096">
    <property type="entry name" value="zf-C2H2"/>
    <property type="match status" value="5"/>
</dbReference>
<dbReference type="Pfam" id="PF13912">
    <property type="entry name" value="zf-C2H2_6"/>
    <property type="match status" value="1"/>
</dbReference>
<evidence type="ECO:0000256" key="2">
    <source>
        <dbReference type="ARBA" id="ARBA00022723"/>
    </source>
</evidence>
<dbReference type="GO" id="GO:0045944">
    <property type="term" value="P:positive regulation of transcription by RNA polymerase II"/>
    <property type="evidence" value="ECO:0007669"/>
    <property type="project" value="UniProtKB-ARBA"/>
</dbReference>
<sequence length="293" mass="34909">EKFGCETCGKVFKVRSLYYSHMEDHKNFKLKKPGFTQVDDTKYRCNTCDREFATQTSVLYHLRIHNRLRCLNCNFVCSKKKVMDKHSTLPPQDEKYTCKTCKKDFKVKSLYQSHIQDHEKGFTQSDTATYSCDMCDREFATPTAVMYHLRIHKMLRCPKCKFSCSKKKVLDKHVCRSKRVYRWTGYCQTCSATFSTRPQLNKHYSQHRDHLPIACPWDGCTIRFEHLYDLTKHQVVHTGETRYICEYCGQRFKHVQNLKVHIRIHTDEKPFKCDKCDYSGRQKHALDYHNSRH</sequence>
<keyword evidence="7" id="KW-0238">DNA-binding</keyword>
<evidence type="ECO:0000256" key="5">
    <source>
        <dbReference type="ARBA" id="ARBA00022833"/>
    </source>
</evidence>
<proteinExistence type="predicted"/>
<dbReference type="InterPro" id="IPR050636">
    <property type="entry name" value="C2H2-ZF_domain-containing"/>
</dbReference>
<dbReference type="InParanoid" id="C3XQN8"/>
<evidence type="ECO:0000256" key="3">
    <source>
        <dbReference type="ARBA" id="ARBA00022737"/>
    </source>
</evidence>
<keyword evidence="5" id="KW-0862">Zinc</keyword>
<keyword evidence="6" id="KW-0805">Transcription regulation</keyword>
<gene>
    <name evidence="12" type="ORF">BRAFLDRAFT_226940</name>
</gene>
<feature type="non-terminal residue" evidence="12">
    <location>
        <position position="293"/>
    </location>
</feature>
<evidence type="ECO:0000256" key="10">
    <source>
        <dbReference type="PROSITE-ProRule" id="PRU00042"/>
    </source>
</evidence>
<dbReference type="PROSITE" id="PS00028">
    <property type="entry name" value="ZINC_FINGER_C2H2_1"/>
    <property type="match status" value="7"/>
</dbReference>
<dbReference type="PROSITE" id="PS50157">
    <property type="entry name" value="ZINC_FINGER_C2H2_2"/>
    <property type="match status" value="8"/>
</dbReference>
<feature type="domain" description="C2H2-type" evidence="11">
    <location>
        <begin position="3"/>
        <end position="30"/>
    </location>
</feature>
<feature type="domain" description="C2H2-type" evidence="11">
    <location>
        <begin position="96"/>
        <end position="118"/>
    </location>
</feature>
<evidence type="ECO:0000256" key="9">
    <source>
        <dbReference type="ARBA" id="ARBA00023242"/>
    </source>
</evidence>
<evidence type="ECO:0000259" key="11">
    <source>
        <dbReference type="PROSITE" id="PS50157"/>
    </source>
</evidence>
<keyword evidence="8" id="KW-0804">Transcription</keyword>
<dbReference type="FunFam" id="3.30.160.60:FF:001907">
    <property type="entry name" value="AZF1 (YOR113W)"/>
    <property type="match status" value="1"/>
</dbReference>
<organism>
    <name type="scientific">Branchiostoma floridae</name>
    <name type="common">Florida lancelet</name>
    <name type="synonym">Amphioxus</name>
    <dbReference type="NCBI Taxonomy" id="7739"/>
    <lineage>
        <taxon>Eukaryota</taxon>
        <taxon>Metazoa</taxon>
        <taxon>Chordata</taxon>
        <taxon>Cephalochordata</taxon>
        <taxon>Leptocardii</taxon>
        <taxon>Amphioxiformes</taxon>
        <taxon>Branchiostomatidae</taxon>
        <taxon>Branchiostoma</taxon>
    </lineage>
</organism>
<evidence type="ECO:0000256" key="7">
    <source>
        <dbReference type="ARBA" id="ARBA00023125"/>
    </source>
</evidence>
<keyword evidence="3" id="KW-0677">Repeat</keyword>
<dbReference type="FunFam" id="3.30.160.60:FF:004824">
    <property type="match status" value="1"/>
</dbReference>
<feature type="domain" description="C2H2-type" evidence="11">
    <location>
        <begin position="185"/>
        <end position="212"/>
    </location>
</feature>
<reference evidence="12" key="1">
    <citation type="journal article" date="2008" name="Nature">
        <title>The amphioxus genome and the evolution of the chordate karyotype.</title>
        <authorList>
            <consortium name="US DOE Joint Genome Institute (JGI-PGF)"/>
            <person name="Putnam N.H."/>
            <person name="Butts T."/>
            <person name="Ferrier D.E.K."/>
            <person name="Furlong R.F."/>
            <person name="Hellsten U."/>
            <person name="Kawashima T."/>
            <person name="Robinson-Rechavi M."/>
            <person name="Shoguchi E."/>
            <person name="Terry A."/>
            <person name="Yu J.-K."/>
            <person name="Benito-Gutierrez E.L."/>
            <person name="Dubchak I."/>
            <person name="Garcia-Fernandez J."/>
            <person name="Gibson-Brown J.J."/>
            <person name="Grigoriev I.V."/>
            <person name="Horton A.C."/>
            <person name="de Jong P.J."/>
            <person name="Jurka J."/>
            <person name="Kapitonov V.V."/>
            <person name="Kohara Y."/>
            <person name="Kuroki Y."/>
            <person name="Lindquist E."/>
            <person name="Lucas S."/>
            <person name="Osoegawa K."/>
            <person name="Pennacchio L.A."/>
            <person name="Salamov A.A."/>
            <person name="Satou Y."/>
            <person name="Sauka-Spengler T."/>
            <person name="Schmutz J."/>
            <person name="Shin-I T."/>
            <person name="Toyoda A."/>
            <person name="Bronner-Fraser M."/>
            <person name="Fujiyama A."/>
            <person name="Holland L.Z."/>
            <person name="Holland P.W.H."/>
            <person name="Satoh N."/>
            <person name="Rokhsar D.S."/>
        </authorList>
    </citation>
    <scope>NUCLEOTIDE SEQUENCE [LARGE SCALE GENOMIC DNA]</scope>
    <source>
        <strain evidence="12">S238N-H82</strain>
        <tissue evidence="12">Testes</tissue>
    </source>
</reference>
<dbReference type="InterPro" id="IPR013087">
    <property type="entry name" value="Znf_C2H2_type"/>
</dbReference>
<feature type="domain" description="C2H2-type" evidence="11">
    <location>
        <begin position="243"/>
        <end position="270"/>
    </location>
</feature>
<dbReference type="PANTHER" id="PTHR47772:SF13">
    <property type="entry name" value="GASTRULA ZINC FINGER PROTEIN XLCGF49.1-LIKE-RELATED"/>
    <property type="match status" value="1"/>
</dbReference>
<keyword evidence="4 10" id="KW-0863">Zinc-finger</keyword>
<feature type="domain" description="C2H2-type" evidence="11">
    <location>
        <begin position="213"/>
        <end position="242"/>
    </location>
</feature>
<feature type="domain" description="C2H2-type" evidence="11">
    <location>
        <begin position="130"/>
        <end position="157"/>
    </location>
</feature>
<feature type="domain" description="C2H2-type" evidence="11">
    <location>
        <begin position="43"/>
        <end position="70"/>
    </location>
</feature>
<accession>C3XQN8</accession>
<dbReference type="EMBL" id="GG666455">
    <property type="protein sequence ID" value="EEN69614.1"/>
    <property type="molecule type" value="Genomic_DNA"/>
</dbReference>
<evidence type="ECO:0000313" key="12">
    <source>
        <dbReference type="EMBL" id="EEN69614.1"/>
    </source>
</evidence>
<dbReference type="Gene3D" id="3.30.160.60">
    <property type="entry name" value="Classic Zinc Finger"/>
    <property type="match status" value="6"/>
</dbReference>
<dbReference type="eggNOG" id="KOG1721">
    <property type="taxonomic scope" value="Eukaryota"/>
</dbReference>
<dbReference type="GO" id="GO:0005634">
    <property type="term" value="C:nucleus"/>
    <property type="evidence" value="ECO:0007669"/>
    <property type="project" value="UniProtKB-SubCell"/>
</dbReference>
<dbReference type="GO" id="GO:0008270">
    <property type="term" value="F:zinc ion binding"/>
    <property type="evidence" value="ECO:0007669"/>
    <property type="project" value="UniProtKB-KW"/>
</dbReference>
<evidence type="ECO:0000256" key="6">
    <source>
        <dbReference type="ARBA" id="ARBA00023015"/>
    </source>
</evidence>
<dbReference type="GO" id="GO:0003677">
    <property type="term" value="F:DNA binding"/>
    <property type="evidence" value="ECO:0007669"/>
    <property type="project" value="UniProtKB-KW"/>
</dbReference>
<dbReference type="SUPFAM" id="SSF57667">
    <property type="entry name" value="beta-beta-alpha zinc fingers"/>
    <property type="match status" value="4"/>
</dbReference>
<evidence type="ECO:0000256" key="1">
    <source>
        <dbReference type="ARBA" id="ARBA00004123"/>
    </source>
</evidence>
<dbReference type="STRING" id="7739.C3XQN8"/>
<evidence type="ECO:0000256" key="8">
    <source>
        <dbReference type="ARBA" id="ARBA00023163"/>
    </source>
</evidence>
<keyword evidence="2" id="KW-0479">Metal-binding</keyword>
<dbReference type="InterPro" id="IPR036236">
    <property type="entry name" value="Znf_C2H2_sf"/>
</dbReference>
<dbReference type="SMART" id="SM00355">
    <property type="entry name" value="ZnF_C2H2"/>
    <property type="match status" value="10"/>
</dbReference>